<organism evidence="1 2">
    <name type="scientific">Petromyces alliaceus</name>
    <name type="common">Aspergillus alliaceus</name>
    <dbReference type="NCBI Taxonomy" id="209559"/>
    <lineage>
        <taxon>Eukaryota</taxon>
        <taxon>Fungi</taxon>
        <taxon>Dikarya</taxon>
        <taxon>Ascomycota</taxon>
        <taxon>Pezizomycotina</taxon>
        <taxon>Eurotiomycetes</taxon>
        <taxon>Eurotiomycetidae</taxon>
        <taxon>Eurotiales</taxon>
        <taxon>Aspergillaceae</taxon>
        <taxon>Aspergillus</taxon>
        <taxon>Aspergillus subgen. Circumdati</taxon>
    </lineage>
</organism>
<dbReference type="Proteomes" id="UP000541154">
    <property type="component" value="Unassembled WGS sequence"/>
</dbReference>
<protein>
    <submittedName>
        <fullName evidence="1">Uncharacterized protein</fullName>
    </submittedName>
</protein>
<reference evidence="1 2" key="1">
    <citation type="submission" date="2019-04" db="EMBL/GenBank/DDBJ databases">
        <title>Aspergillus burnettii sp. nov., novel species from soil in southeast Queensland.</title>
        <authorList>
            <person name="Gilchrist C.L.M."/>
            <person name="Pitt J.I."/>
            <person name="Lange L."/>
            <person name="Lacey H.J."/>
            <person name="Vuong D."/>
            <person name="Midgley D.J."/>
            <person name="Greenfield P."/>
            <person name="Bradbury M."/>
            <person name="Lacey E."/>
            <person name="Busk P.K."/>
            <person name="Pilgaard B."/>
            <person name="Chooi Y.H."/>
            <person name="Piggott A.M."/>
        </authorList>
    </citation>
    <scope>NUCLEOTIDE SEQUENCE [LARGE SCALE GENOMIC DNA]</scope>
    <source>
        <strain evidence="1 2">FRR 5400</strain>
    </source>
</reference>
<evidence type="ECO:0000313" key="2">
    <source>
        <dbReference type="Proteomes" id="UP000541154"/>
    </source>
</evidence>
<name>A0A8H5ZVU1_PETAA</name>
<accession>A0A8H5ZVU1</accession>
<dbReference type="EMBL" id="SPNV01000645">
    <property type="protein sequence ID" value="KAF5854833.1"/>
    <property type="molecule type" value="Genomic_DNA"/>
</dbReference>
<keyword evidence="2" id="KW-1185">Reference proteome</keyword>
<comment type="caution">
    <text evidence="1">The sequence shown here is derived from an EMBL/GenBank/DDBJ whole genome shotgun (WGS) entry which is preliminary data.</text>
</comment>
<evidence type="ECO:0000313" key="1">
    <source>
        <dbReference type="EMBL" id="KAF5854833.1"/>
    </source>
</evidence>
<sequence>MADVGISSRFPTNKFNYRKRLRSTTGESGVYVDSVIALESRCETQLSATNPRQEIVLSKALEPPSTA</sequence>
<gene>
    <name evidence="1" type="ORF">ETB97_011112</name>
</gene>
<feature type="non-terminal residue" evidence="1">
    <location>
        <position position="67"/>
    </location>
</feature>
<proteinExistence type="predicted"/>
<dbReference type="AlphaFoldDB" id="A0A8H5ZVU1"/>